<name>A0AAU3HNS0_9ACTN</name>
<reference evidence="4" key="1">
    <citation type="submission" date="2022-10" db="EMBL/GenBank/DDBJ databases">
        <title>The complete genomes of actinobacterial strains from the NBC collection.</title>
        <authorList>
            <person name="Joergensen T.S."/>
            <person name="Alvarez Arevalo M."/>
            <person name="Sterndorff E.B."/>
            <person name="Faurdal D."/>
            <person name="Vuksanovic O."/>
            <person name="Mourched A.-S."/>
            <person name="Charusanti P."/>
            <person name="Shaw S."/>
            <person name="Blin K."/>
            <person name="Weber T."/>
        </authorList>
    </citation>
    <scope>NUCLEOTIDE SEQUENCE</scope>
    <source>
        <strain evidence="4">NBC_01393</strain>
    </source>
</reference>
<gene>
    <name evidence="4" type="ORF">OG699_00425</name>
    <name evidence="5" type="ORF">OG699_44840</name>
</gene>
<feature type="domain" description="Carrier" evidence="3">
    <location>
        <begin position="9"/>
        <end position="84"/>
    </location>
</feature>
<dbReference type="SUPFAM" id="SSF47336">
    <property type="entry name" value="ACP-like"/>
    <property type="match status" value="1"/>
</dbReference>
<dbReference type="AlphaFoldDB" id="A0AAU3HNS0"/>
<dbReference type="PANTHER" id="PTHR45527">
    <property type="entry name" value="NONRIBOSOMAL PEPTIDE SYNTHETASE"/>
    <property type="match status" value="1"/>
</dbReference>
<dbReference type="EMBL" id="CP109546">
    <property type="protein sequence ID" value="WTZ06630.1"/>
    <property type="molecule type" value="Genomic_DNA"/>
</dbReference>
<protein>
    <submittedName>
        <fullName evidence="4">Phosphopantetheine-binding protein</fullName>
    </submittedName>
</protein>
<proteinExistence type="predicted"/>
<evidence type="ECO:0000256" key="1">
    <source>
        <dbReference type="ARBA" id="ARBA00022450"/>
    </source>
</evidence>
<keyword evidence="2" id="KW-0597">Phosphoprotein</keyword>
<dbReference type="GO" id="GO:0005737">
    <property type="term" value="C:cytoplasm"/>
    <property type="evidence" value="ECO:0007669"/>
    <property type="project" value="TreeGrafter"/>
</dbReference>
<dbReference type="GO" id="GO:0017000">
    <property type="term" value="P:antibiotic biosynthetic process"/>
    <property type="evidence" value="ECO:0007669"/>
    <property type="project" value="UniProtKB-ARBA"/>
</dbReference>
<evidence type="ECO:0000313" key="5">
    <source>
        <dbReference type="EMBL" id="WTZ14457.1"/>
    </source>
</evidence>
<dbReference type="InterPro" id="IPR009081">
    <property type="entry name" value="PP-bd_ACP"/>
</dbReference>
<dbReference type="EMBL" id="CP109546">
    <property type="protein sequence ID" value="WTZ14457.1"/>
    <property type="molecule type" value="Genomic_DNA"/>
</dbReference>
<evidence type="ECO:0000259" key="3">
    <source>
        <dbReference type="PROSITE" id="PS50075"/>
    </source>
</evidence>
<accession>A0AAU3HNS0</accession>
<dbReference type="Gene3D" id="1.10.1200.10">
    <property type="entry name" value="ACP-like"/>
    <property type="match status" value="1"/>
</dbReference>
<dbReference type="SMART" id="SM00823">
    <property type="entry name" value="PKS_PP"/>
    <property type="match status" value="1"/>
</dbReference>
<dbReference type="GO" id="GO:0031177">
    <property type="term" value="F:phosphopantetheine binding"/>
    <property type="evidence" value="ECO:0007669"/>
    <property type="project" value="InterPro"/>
</dbReference>
<dbReference type="GO" id="GO:0044550">
    <property type="term" value="P:secondary metabolite biosynthetic process"/>
    <property type="evidence" value="ECO:0007669"/>
    <property type="project" value="TreeGrafter"/>
</dbReference>
<dbReference type="Pfam" id="PF00550">
    <property type="entry name" value="PP-binding"/>
    <property type="match status" value="1"/>
</dbReference>
<dbReference type="InterPro" id="IPR036736">
    <property type="entry name" value="ACP-like_sf"/>
</dbReference>
<dbReference type="GO" id="GO:0043041">
    <property type="term" value="P:amino acid activation for nonribosomal peptide biosynthetic process"/>
    <property type="evidence" value="ECO:0007669"/>
    <property type="project" value="TreeGrafter"/>
</dbReference>
<dbReference type="InterPro" id="IPR020806">
    <property type="entry name" value="PKS_PP-bd"/>
</dbReference>
<organism evidence="4">
    <name type="scientific">Streptomyces sp. NBC_01393</name>
    <dbReference type="NCBI Taxonomy" id="2903851"/>
    <lineage>
        <taxon>Bacteria</taxon>
        <taxon>Bacillati</taxon>
        <taxon>Actinomycetota</taxon>
        <taxon>Actinomycetes</taxon>
        <taxon>Kitasatosporales</taxon>
        <taxon>Streptomycetaceae</taxon>
        <taxon>Streptomyces</taxon>
    </lineage>
</organism>
<dbReference type="PROSITE" id="PS50075">
    <property type="entry name" value="CARRIER"/>
    <property type="match status" value="1"/>
</dbReference>
<keyword evidence="1" id="KW-0596">Phosphopantetheine</keyword>
<sequence>MTSTPHAQDRTAELTALVRTAWAEGLGHDEFHDDDNFFEVGGHSMCAVRIVRFLKDSLGIPLTVRQFFARPTVAELALFLAGAVPAREDGALGTGAGA</sequence>
<evidence type="ECO:0000256" key="2">
    <source>
        <dbReference type="ARBA" id="ARBA00022553"/>
    </source>
</evidence>
<dbReference type="PANTHER" id="PTHR45527:SF1">
    <property type="entry name" value="FATTY ACID SYNTHASE"/>
    <property type="match status" value="1"/>
</dbReference>
<evidence type="ECO:0000313" key="4">
    <source>
        <dbReference type="EMBL" id="WTZ06630.1"/>
    </source>
</evidence>